<accession>A0ABT5FEG9</accession>
<proteinExistence type="predicted"/>
<dbReference type="Proteomes" id="UP001528411">
    <property type="component" value="Unassembled WGS sequence"/>
</dbReference>
<evidence type="ECO:0000313" key="2">
    <source>
        <dbReference type="Proteomes" id="UP001528411"/>
    </source>
</evidence>
<protein>
    <submittedName>
        <fullName evidence="1">Uncharacterized protein</fullName>
    </submittedName>
</protein>
<comment type="caution">
    <text evidence="1">The sequence shown here is derived from an EMBL/GenBank/DDBJ whole genome shotgun (WGS) entry which is preliminary data.</text>
</comment>
<organism evidence="1 2">
    <name type="scientific">Psychrosphaera algicola</name>
    <dbReference type="NCBI Taxonomy" id="3023714"/>
    <lineage>
        <taxon>Bacteria</taxon>
        <taxon>Pseudomonadati</taxon>
        <taxon>Pseudomonadota</taxon>
        <taxon>Gammaproteobacteria</taxon>
        <taxon>Alteromonadales</taxon>
        <taxon>Pseudoalteromonadaceae</taxon>
        <taxon>Psychrosphaera</taxon>
    </lineage>
</organism>
<keyword evidence="2" id="KW-1185">Reference proteome</keyword>
<gene>
    <name evidence="1" type="ORF">PN838_09970</name>
</gene>
<sequence length="68" mass="7421">MTLGLKSSITINGAERTMEIAGLVTFENDTVARIGFGEDDLEDGECFVEYELDVNDKPQLTMTTSGCK</sequence>
<dbReference type="EMBL" id="JAQOMS010000002">
    <property type="protein sequence ID" value="MDC2889040.1"/>
    <property type="molecule type" value="Genomic_DNA"/>
</dbReference>
<evidence type="ECO:0000313" key="1">
    <source>
        <dbReference type="EMBL" id="MDC2889040.1"/>
    </source>
</evidence>
<reference evidence="1 2" key="1">
    <citation type="submission" date="2023-01" db="EMBL/GenBank/DDBJ databases">
        <title>Psychrosphaera sp. nov., isolated from marine algae.</title>
        <authorList>
            <person name="Bayburt H."/>
            <person name="Choi B.J."/>
            <person name="Kim J.M."/>
            <person name="Choi D.G."/>
            <person name="Jeon C.O."/>
        </authorList>
    </citation>
    <scope>NUCLEOTIDE SEQUENCE [LARGE SCALE GENOMIC DNA]</scope>
    <source>
        <strain evidence="1 2">G1-22</strain>
    </source>
</reference>
<dbReference type="RefSeq" id="WP_272180574.1">
    <property type="nucleotide sequence ID" value="NZ_JAQOMS010000002.1"/>
</dbReference>
<name>A0ABT5FEG9_9GAMM</name>